<name>A0A420ALS7_SPHD1</name>
<dbReference type="Proteomes" id="UP000286246">
    <property type="component" value="Unassembled WGS sequence"/>
</dbReference>
<dbReference type="GO" id="GO:0016758">
    <property type="term" value="F:hexosyltransferase activity"/>
    <property type="evidence" value="ECO:0007669"/>
    <property type="project" value="UniProtKB-ARBA"/>
</dbReference>
<proteinExistence type="predicted"/>
<evidence type="ECO:0000256" key="2">
    <source>
        <dbReference type="ARBA" id="ARBA00022679"/>
    </source>
</evidence>
<organism evidence="4 5">
    <name type="scientific">Sphingobacterium detergens</name>
    <dbReference type="NCBI Taxonomy" id="1145106"/>
    <lineage>
        <taxon>Bacteria</taxon>
        <taxon>Pseudomonadati</taxon>
        <taxon>Bacteroidota</taxon>
        <taxon>Sphingobacteriia</taxon>
        <taxon>Sphingobacteriales</taxon>
        <taxon>Sphingobacteriaceae</taxon>
        <taxon>Sphingobacterium</taxon>
    </lineage>
</organism>
<sequence length="328" mass="37847">MERVIQNNVNNSQASLVSIIIPIYNVERYLRDCIESVIKQTYKNLEIILINDGSPDNSGNICDEYANQDARIKVVHKNNGGLSDARNVGLDIAHGAYISFIDSDDVINEDFIRILLSMLHDSDASISMCDYTEFSTIIPKIDSTHKNTFELYTGEYMLNNLYNKCWTPRNVIACNKLYERSVWDGLRYSVGVLHEDEYIIHELYAKVQSVTYCSAPLYYYRQRESSITKEISSKRIQDILAIFDLRTTFFRKRGYNDLIVQNANAKLLNIAILAITYKNKTTRRLLVENLPAILKQRNVPLKMKCSCVILAAFPKIFWRIKSLRKRAV</sequence>
<keyword evidence="2 4" id="KW-0808">Transferase</keyword>
<dbReference type="OrthoDB" id="927791at2"/>
<feature type="domain" description="Glycosyltransferase 2-like" evidence="3">
    <location>
        <begin position="18"/>
        <end position="182"/>
    </location>
</feature>
<dbReference type="RefSeq" id="WP_120261158.1">
    <property type="nucleotide sequence ID" value="NZ_RAPY01000005.1"/>
</dbReference>
<dbReference type="AlphaFoldDB" id="A0A420ALS7"/>
<reference evidence="4 5" key="1">
    <citation type="submission" date="2018-09" db="EMBL/GenBank/DDBJ databases">
        <title>Genomic Encyclopedia of Type Strains, Phase III (KMG-III): the genomes of soil and plant-associated and newly described type strains.</title>
        <authorList>
            <person name="Whitman W."/>
        </authorList>
    </citation>
    <scope>NUCLEOTIDE SEQUENCE [LARGE SCALE GENOMIC DNA]</scope>
    <source>
        <strain evidence="4 5">CECT 7938</strain>
    </source>
</reference>
<keyword evidence="5" id="KW-1185">Reference proteome</keyword>
<dbReference type="Gene3D" id="3.90.550.10">
    <property type="entry name" value="Spore Coat Polysaccharide Biosynthesis Protein SpsA, Chain A"/>
    <property type="match status" value="1"/>
</dbReference>
<evidence type="ECO:0000256" key="1">
    <source>
        <dbReference type="ARBA" id="ARBA00022676"/>
    </source>
</evidence>
<evidence type="ECO:0000313" key="5">
    <source>
        <dbReference type="Proteomes" id="UP000286246"/>
    </source>
</evidence>
<comment type="caution">
    <text evidence="4">The sequence shown here is derived from an EMBL/GenBank/DDBJ whole genome shotgun (WGS) entry which is preliminary data.</text>
</comment>
<dbReference type="PANTHER" id="PTHR22916">
    <property type="entry name" value="GLYCOSYLTRANSFERASE"/>
    <property type="match status" value="1"/>
</dbReference>
<dbReference type="EMBL" id="RAPY01000005">
    <property type="protein sequence ID" value="RKE45412.1"/>
    <property type="molecule type" value="Genomic_DNA"/>
</dbReference>
<gene>
    <name evidence="4" type="ORF">DFQ12_4485</name>
</gene>
<protein>
    <submittedName>
        <fullName evidence="4">Glycosyl transferase family 2</fullName>
    </submittedName>
</protein>
<dbReference type="InterPro" id="IPR029044">
    <property type="entry name" value="Nucleotide-diphossugar_trans"/>
</dbReference>
<dbReference type="Pfam" id="PF00535">
    <property type="entry name" value="Glycos_transf_2"/>
    <property type="match status" value="1"/>
</dbReference>
<evidence type="ECO:0000313" key="4">
    <source>
        <dbReference type="EMBL" id="RKE45412.1"/>
    </source>
</evidence>
<dbReference type="PANTHER" id="PTHR22916:SF51">
    <property type="entry name" value="GLYCOSYLTRANSFERASE EPSH-RELATED"/>
    <property type="match status" value="1"/>
</dbReference>
<dbReference type="InterPro" id="IPR001173">
    <property type="entry name" value="Glyco_trans_2-like"/>
</dbReference>
<keyword evidence="1" id="KW-0328">Glycosyltransferase</keyword>
<dbReference type="SUPFAM" id="SSF53448">
    <property type="entry name" value="Nucleotide-diphospho-sugar transferases"/>
    <property type="match status" value="1"/>
</dbReference>
<accession>A0A420ALS7</accession>
<evidence type="ECO:0000259" key="3">
    <source>
        <dbReference type="Pfam" id="PF00535"/>
    </source>
</evidence>
<dbReference type="CDD" id="cd00761">
    <property type="entry name" value="Glyco_tranf_GTA_type"/>
    <property type="match status" value="1"/>
</dbReference>